<protein>
    <submittedName>
        <fullName evidence="1">ATP-binding cassette, sub-family G, member 4</fullName>
    </submittedName>
</protein>
<dbReference type="AlphaFoldDB" id="M1EC62"/>
<sequence length="105" mass="11164">VGSPGCPIWILERSREGSGSLFLLLTFSPPLDLSDLGNLLEQKLGFLSGSFLPILGIGEAWGPRMPRPLPCPLWWGVGSGGTAAIMSMFLSHLPLEPENALYSGA</sequence>
<reference evidence="1" key="1">
    <citation type="journal article" date="2013" name="J. Virol.">
        <title>Sequencing, annotation, and characterization of the influenza ferret infectome.</title>
        <authorList>
            <person name="Leon A.J."/>
            <person name="Banner D."/>
            <person name="Xu L."/>
            <person name="Ran L."/>
            <person name="Peng Z."/>
            <person name="Yi K."/>
            <person name="Chen C."/>
            <person name="Xu F."/>
            <person name="Huang J."/>
            <person name="Zhao Z."/>
            <person name="Lin Z."/>
            <person name="Huang S.H."/>
            <person name="Fang Y."/>
            <person name="Kelvin A.A."/>
            <person name="Ross T.M."/>
            <person name="Farooqui A."/>
            <person name="Kelvin D.J."/>
        </authorList>
    </citation>
    <scope>NUCLEOTIDE SEQUENCE</scope>
    <source>
        <tissue evidence="1">Lungs</tissue>
    </source>
</reference>
<dbReference type="GO" id="GO:0005524">
    <property type="term" value="F:ATP binding"/>
    <property type="evidence" value="ECO:0007669"/>
    <property type="project" value="UniProtKB-KW"/>
</dbReference>
<organism evidence="1">
    <name type="scientific">Mustela putorius furo</name>
    <name type="common">European domestic ferret</name>
    <name type="synonym">Mustela furo</name>
    <dbReference type="NCBI Taxonomy" id="9669"/>
    <lineage>
        <taxon>Eukaryota</taxon>
        <taxon>Metazoa</taxon>
        <taxon>Chordata</taxon>
        <taxon>Craniata</taxon>
        <taxon>Vertebrata</taxon>
        <taxon>Euteleostomi</taxon>
        <taxon>Mammalia</taxon>
        <taxon>Eutheria</taxon>
        <taxon>Laurasiatheria</taxon>
        <taxon>Carnivora</taxon>
        <taxon>Caniformia</taxon>
        <taxon>Musteloidea</taxon>
        <taxon>Mustelidae</taxon>
        <taxon>Mustelinae</taxon>
        <taxon>Mustela</taxon>
    </lineage>
</organism>
<feature type="non-terminal residue" evidence="1">
    <location>
        <position position="105"/>
    </location>
</feature>
<feature type="non-terminal residue" evidence="1">
    <location>
        <position position="1"/>
    </location>
</feature>
<dbReference type="EMBL" id="JP004934">
    <property type="protein sequence ID" value="AER93531.1"/>
    <property type="molecule type" value="mRNA"/>
</dbReference>
<name>M1EC62_MUSPF</name>
<accession>M1EC62</accession>
<evidence type="ECO:0000313" key="1">
    <source>
        <dbReference type="EMBL" id="AER93531.1"/>
    </source>
</evidence>
<keyword evidence="1" id="KW-0547">Nucleotide-binding</keyword>
<proteinExistence type="evidence at transcript level"/>
<keyword evidence="1" id="KW-0067">ATP-binding</keyword>